<dbReference type="InterPro" id="IPR036961">
    <property type="entry name" value="Kinesin_motor_dom_sf"/>
</dbReference>
<dbReference type="EC" id="2.4.1.16" evidence="2"/>
<accession>A0A1X2IWT9</accession>
<dbReference type="Gene3D" id="1.20.58.530">
    <property type="match status" value="1"/>
</dbReference>
<evidence type="ECO:0000256" key="8">
    <source>
        <dbReference type="ARBA" id="ARBA00022840"/>
    </source>
</evidence>
<evidence type="ECO:0000256" key="4">
    <source>
        <dbReference type="ARBA" id="ARBA00022676"/>
    </source>
</evidence>
<keyword evidence="6 17" id="KW-0812">Transmembrane</keyword>
<dbReference type="Gene3D" id="3.10.120.10">
    <property type="entry name" value="Cytochrome b5-like heme/steroid binding domain"/>
    <property type="match status" value="2"/>
</dbReference>
<dbReference type="InterPro" id="IPR027417">
    <property type="entry name" value="P-loop_NTPase"/>
</dbReference>
<evidence type="ECO:0000256" key="17">
    <source>
        <dbReference type="SAM" id="Phobius"/>
    </source>
</evidence>
<dbReference type="InterPro" id="IPR001199">
    <property type="entry name" value="Cyt_B5-like_heme/steroid-bd"/>
</dbReference>
<keyword evidence="11 17" id="KW-0472">Membrane</keyword>
<evidence type="ECO:0000313" key="20">
    <source>
        <dbReference type="EMBL" id="ORZ23503.1"/>
    </source>
</evidence>
<dbReference type="SUPFAM" id="SSF52540">
    <property type="entry name" value="P-loop containing nucleoside triphosphate hydrolases"/>
    <property type="match status" value="1"/>
</dbReference>
<feature type="domain" description="DEK-C" evidence="19">
    <location>
        <begin position="2023"/>
        <end position="2078"/>
    </location>
</feature>
<keyword evidence="3" id="KW-1003">Cell membrane</keyword>
<feature type="transmembrane region" description="Helical" evidence="17">
    <location>
        <begin position="1686"/>
        <end position="1707"/>
    </location>
</feature>
<dbReference type="InterPro" id="IPR014876">
    <property type="entry name" value="DEK_C"/>
</dbReference>
<dbReference type="PANTHER" id="PTHR22914:SF13">
    <property type="entry name" value="CHITIN SYNTHASE"/>
    <property type="match status" value="1"/>
</dbReference>
<dbReference type="SUPFAM" id="SSF109715">
    <property type="entry name" value="DEK C-terminal domain"/>
    <property type="match status" value="1"/>
</dbReference>
<feature type="transmembrane region" description="Helical" evidence="17">
    <location>
        <begin position="1713"/>
        <end position="1734"/>
    </location>
</feature>
<dbReference type="PANTHER" id="PTHR22914">
    <property type="entry name" value="CHITIN SYNTHASE"/>
    <property type="match status" value="1"/>
</dbReference>
<dbReference type="Gene3D" id="1.10.10.60">
    <property type="entry name" value="Homeodomain-like"/>
    <property type="match status" value="1"/>
</dbReference>
<dbReference type="InterPro" id="IPR036400">
    <property type="entry name" value="Cyt_B5-like_heme/steroid_sf"/>
</dbReference>
<feature type="transmembrane region" description="Helical" evidence="17">
    <location>
        <begin position="1025"/>
        <end position="1044"/>
    </location>
</feature>
<dbReference type="Gene3D" id="3.40.850.10">
    <property type="entry name" value="Kinesin motor domain"/>
    <property type="match status" value="1"/>
</dbReference>
<evidence type="ECO:0000256" key="15">
    <source>
        <dbReference type="PROSITE-ProRule" id="PRU00782"/>
    </source>
</evidence>
<keyword evidence="4" id="KW-0328">Glycosyltransferase</keyword>
<dbReference type="Proteomes" id="UP000193560">
    <property type="component" value="Unassembled WGS sequence"/>
</dbReference>
<dbReference type="PRINTS" id="PR00193">
    <property type="entry name" value="MYOSINHEAVY"/>
</dbReference>
<dbReference type="GO" id="GO:0031505">
    <property type="term" value="P:fungal-type cell wall organization"/>
    <property type="evidence" value="ECO:0007669"/>
    <property type="project" value="TreeGrafter"/>
</dbReference>
<dbReference type="SMART" id="SM00242">
    <property type="entry name" value="MYSc"/>
    <property type="match status" value="1"/>
</dbReference>
<dbReference type="CDD" id="cd14879">
    <property type="entry name" value="MYSc_Myo17"/>
    <property type="match status" value="1"/>
</dbReference>
<keyword evidence="10 15" id="KW-0518">Myosin</keyword>
<dbReference type="InterPro" id="IPR004835">
    <property type="entry name" value="Chitin_synth"/>
</dbReference>
<dbReference type="GO" id="GO:0005524">
    <property type="term" value="F:ATP binding"/>
    <property type="evidence" value="ECO:0007669"/>
    <property type="project" value="UniProtKB-UniRule"/>
</dbReference>
<organism evidence="20 21">
    <name type="scientific">Absidia repens</name>
    <dbReference type="NCBI Taxonomy" id="90262"/>
    <lineage>
        <taxon>Eukaryota</taxon>
        <taxon>Fungi</taxon>
        <taxon>Fungi incertae sedis</taxon>
        <taxon>Mucoromycota</taxon>
        <taxon>Mucoromycotina</taxon>
        <taxon>Mucoromycetes</taxon>
        <taxon>Mucorales</taxon>
        <taxon>Cunninghamellaceae</taxon>
        <taxon>Absidia</taxon>
    </lineage>
</organism>
<dbReference type="OrthoDB" id="370884at2759"/>
<sequence>MQDDRRTDLTCLLTASAQPPSEDNISNLLQNRYKRNQPYTQIGHSNLIVINPYHPLDLLNDATLQTYADYGYRNISEQKTFMQPHIYDLAAKIYFHMRRTGEDQTMILSGVTGSGKSTTKTHVLNQLLFLSTHSKKEAKLQLQIKNSLVVLESFGHARTSQNSSASKFGMFQELQFSERGRIQGAKTLTYCFDKTRVTSIPKDERSFNVFYQLLGGTSPDEQAALHINFDPDHFHYLGQSKCVQVSGVNDSIGFSDLKSALKICGFKAKTVTQIFQLLAAILHLGNLQFGENREGGMATQEACSVRNMDELELVSAMLGVSPSKLETSLTYKLRMIRKELCTMFLNPQGAVEQRDSLARALYHVLFLWIVESLNTKICYSDVDEPANFIGILDQFGFQNFKTNGFEEFCANFANERIHQFLVQRQFNDSEGANAIMVKDGLSLPKVITMDNTGCLELLVGKDNTNDNSTSNYNNNGTKHLQKSAALGLGGIVGVMDRDCAKLQTGATDATEANFLANVQRQYGSHPSFAKSGYAYAFGINHFSGTVHYTVDAFLEKNLDDLSPDFVNLLRDSSTNMFVSTLFQSTVMATESHPKDDRTIVKAQLSSKPTRQPSMKRSNKRRVTGGNAISTLGSTPMDLTGGAGGDSNGGDSNNGNNGGDPDDAQRQQKMSTKDAEDAYQNMQMTTVTDQLYMTLRDLFYTMSDTRIYSIIHIRPNDTSTPDNFDLKRVKAQVRAFLIPDLTLRCRQEYVNYYTFAEFLTRYDHLVRSLQIEDETKPQRDKVQTVVTIMNWTSEQATLGDEMIWLSHETWRELENGLRVDEKEDRERAKTVTATTTTQQLDPDISNSTATLTATMDGAHGGVGGGVGASGRMDTSLSIDGVGSTGANMYYGDLKHQQNVLGATGGYSSDSNDQHLPRSSFFEDNASYAETEDGMKREGSQWGDESEWGMKGLSEGFGPNMDMSKMVEDYQTPQHEMVEEMPISPVRIWWVRFVWLMTWWIPSPFLRWFGKMKREDVQMAWREKVTLCIVIFFFSSLVIFVIVGLGEVVCPGTKNMYSPANIKAHGTPEDIFMSVRGVAYDVTSFAIAGHGTTAHNANKDAMGELAGLDVSYTVPPPLTVACQGLVSNPSVQVIPNQTIDIGPFKHLSGDQLVETTLADMKDPMWYWNTFVPNMKLYKKGTVVIQLSQLQQDFQGWGRKAMAINKRVYDITDYLETAKNFDSGAGGGDYHFLSPAVEEIFNKFSGGDATTQWNKYKGAMSAADQATNLHCLDNFFYIGDVDERETPRCTFTNYLLLAFACIMCLVILVKFLAALQFGGAPTPEDHDKFVICQVPCYTEDEESLRKTFDSLTVLNYDDKRKLLLIIADGMIMGSGNDRPTPRIVLDVLGYDTKNDPEPLMFKSIGEGSKQLNYGKVYSGLYECEGHVVPYVVVVKVGKASERAKPGNRGKRDSQMICMNFLNKVHFDGEMTPLELEVYHQIKNVIGVNPSFYEYILMVDSDTEVLPDALNHMISCMLHDGRIIGLCGETKLVNEDRSWTTMIQVYEYYISHHLAKAFESLFGSVTCLPGCFCMYRIRTPVKNEPLIISPKVILDYSDNHVDTLHKKNLLHLGEDRYLTTLMMKHFPSHKMKFTSHAQCKTVAPDRWQILLSQRRRWINSTIHNLFEVVLLPDLCGFCCFSMRFVVLIDLIGTLTLPVSVVYLGYLIYVIASGTGPIPILAMCMLAGIYGLQAVLFILKRQWQHIGWMFFYILAIPVFSFFLPIYSFWHFDDFSWGNTRVVVGDNKQKKIIVADDEKFDEKMIPLKKWSVYEQELWELGSSGSKETGVTGHSYRSYYTHGGSPGSAGMYDARSQYGSQMDGGGGGGGEYDYYRDTNVGGGGNGRSRSPMPMMGGYAGSVIGGGGGGVPIMDMGMSPPLQRGSRTMSINSFGPDLGQFANTMMNDHGSTMGYPPPAPPALQQQHNITNQQHPGAYQNFMGSRASLLQGQPPQQHGNIPNDFELSMRPMSQFSVPLSQGGLPPMISPGFPTDDDILCEIRNILATANLMSVTKKQVREQLGTFFGFDMTPKKEFINSSIEYILQGRL</sequence>
<dbReference type="GO" id="GO:0004100">
    <property type="term" value="F:chitin synthase activity"/>
    <property type="evidence" value="ECO:0007669"/>
    <property type="project" value="UniProtKB-EC"/>
</dbReference>
<dbReference type="SUPFAM" id="SSF53448">
    <property type="entry name" value="Nucleotide-diphospho-sugar transferases"/>
    <property type="match status" value="1"/>
</dbReference>
<feature type="region of interest" description="Actin-binding" evidence="15">
    <location>
        <begin position="694"/>
        <end position="716"/>
    </location>
</feature>
<evidence type="ECO:0000259" key="19">
    <source>
        <dbReference type="PROSITE" id="PS51998"/>
    </source>
</evidence>
<dbReference type="InterPro" id="IPR029044">
    <property type="entry name" value="Nucleotide-diphossugar_trans"/>
</dbReference>
<proteinExistence type="inferred from homology"/>
<dbReference type="CDD" id="cd04190">
    <property type="entry name" value="Chitin_synth_C"/>
    <property type="match status" value="1"/>
</dbReference>
<dbReference type="EMBL" id="MCGE01000003">
    <property type="protein sequence ID" value="ORZ23503.1"/>
    <property type="molecule type" value="Genomic_DNA"/>
</dbReference>
<comment type="subcellular location">
    <subcellularLocation>
        <location evidence="1">Cell membrane</location>
        <topology evidence="1">Multi-pass membrane protein</topology>
    </subcellularLocation>
</comment>
<feature type="compositionally biased region" description="Polar residues" evidence="16">
    <location>
        <begin position="603"/>
        <end position="615"/>
    </location>
</feature>
<evidence type="ECO:0000256" key="10">
    <source>
        <dbReference type="ARBA" id="ARBA00023123"/>
    </source>
</evidence>
<dbReference type="GO" id="GO:0030428">
    <property type="term" value="C:cell septum"/>
    <property type="evidence" value="ECO:0007669"/>
    <property type="project" value="TreeGrafter"/>
</dbReference>
<feature type="transmembrane region" description="Helical" evidence="17">
    <location>
        <begin position="1741"/>
        <end position="1764"/>
    </location>
</feature>
<evidence type="ECO:0000256" key="5">
    <source>
        <dbReference type="ARBA" id="ARBA00022679"/>
    </source>
</evidence>
<evidence type="ECO:0000259" key="18">
    <source>
        <dbReference type="PROSITE" id="PS51456"/>
    </source>
</evidence>
<dbReference type="Gene3D" id="1.10.10.820">
    <property type="match status" value="1"/>
</dbReference>
<keyword evidence="8 15" id="KW-0067">ATP-binding</keyword>
<comment type="similarity">
    <text evidence="15">Belongs to the TRAFAC class myosin-kinesin ATPase superfamily. Myosin family.</text>
</comment>
<feature type="region of interest" description="Disordered" evidence="16">
    <location>
        <begin position="602"/>
        <end position="675"/>
    </location>
</feature>
<dbReference type="InterPro" id="IPR001609">
    <property type="entry name" value="Myosin_head_motor_dom-like"/>
</dbReference>
<evidence type="ECO:0000256" key="1">
    <source>
        <dbReference type="ARBA" id="ARBA00004651"/>
    </source>
</evidence>
<dbReference type="GO" id="GO:0003779">
    <property type="term" value="F:actin binding"/>
    <property type="evidence" value="ECO:0007669"/>
    <property type="project" value="UniProtKB-KW"/>
</dbReference>
<evidence type="ECO:0000256" key="16">
    <source>
        <dbReference type="SAM" id="MobiDB-lite"/>
    </source>
</evidence>
<evidence type="ECO:0000256" key="12">
    <source>
        <dbReference type="ARBA" id="ARBA00023175"/>
    </source>
</evidence>
<feature type="transmembrane region" description="Helical" evidence="17">
    <location>
        <begin position="1291"/>
        <end position="1310"/>
    </location>
</feature>
<keyword evidence="9 17" id="KW-1133">Transmembrane helix</keyword>
<feature type="compositionally biased region" description="Basic and acidic residues" evidence="16">
    <location>
        <begin position="662"/>
        <end position="675"/>
    </location>
</feature>
<feature type="binding site" evidence="15">
    <location>
        <begin position="110"/>
        <end position="117"/>
    </location>
    <ligand>
        <name>ATP</name>
        <dbReference type="ChEBI" id="CHEBI:30616"/>
    </ligand>
</feature>
<name>A0A1X2IWT9_9FUNG</name>
<keyword evidence="12 15" id="KW-0505">Motor protein</keyword>
<evidence type="ECO:0000256" key="9">
    <source>
        <dbReference type="ARBA" id="ARBA00022989"/>
    </source>
</evidence>
<protein>
    <recommendedName>
        <fullName evidence="2">chitin synthase</fullName>
        <ecNumber evidence="2">2.4.1.16</ecNumber>
    </recommendedName>
</protein>
<dbReference type="Pfam" id="PF00063">
    <property type="entry name" value="Myosin_head"/>
    <property type="match status" value="3"/>
</dbReference>
<evidence type="ECO:0000256" key="11">
    <source>
        <dbReference type="ARBA" id="ARBA00023136"/>
    </source>
</evidence>
<dbReference type="STRING" id="90262.A0A1X2IWT9"/>
<keyword evidence="21" id="KW-1185">Reference proteome</keyword>
<dbReference type="SUPFAM" id="SSF55856">
    <property type="entry name" value="Cytochrome b5-like heme/steroid binding domain"/>
    <property type="match status" value="1"/>
</dbReference>
<dbReference type="FunFam" id="1.10.10.820:FF:000001">
    <property type="entry name" value="Myosin heavy chain"/>
    <property type="match status" value="1"/>
</dbReference>
<dbReference type="Pfam" id="PF03142">
    <property type="entry name" value="Chitin_synth_2"/>
    <property type="match status" value="1"/>
</dbReference>
<evidence type="ECO:0000313" key="21">
    <source>
        <dbReference type="Proteomes" id="UP000193560"/>
    </source>
</evidence>
<feature type="domain" description="Myosin motor" evidence="18">
    <location>
        <begin position="9"/>
        <end position="817"/>
    </location>
</feature>
<evidence type="ECO:0000256" key="6">
    <source>
        <dbReference type="ARBA" id="ARBA00022692"/>
    </source>
</evidence>
<evidence type="ECO:0000256" key="7">
    <source>
        <dbReference type="ARBA" id="ARBA00022741"/>
    </source>
</evidence>
<keyword evidence="14 15" id="KW-0009">Actin-binding</keyword>
<evidence type="ECO:0000256" key="13">
    <source>
        <dbReference type="ARBA" id="ARBA00023180"/>
    </source>
</evidence>
<evidence type="ECO:0000256" key="3">
    <source>
        <dbReference type="ARBA" id="ARBA00022475"/>
    </source>
</evidence>
<dbReference type="PROSITE" id="PS51998">
    <property type="entry name" value="DEK_C"/>
    <property type="match status" value="1"/>
</dbReference>
<gene>
    <name evidence="20" type="ORF">BCR42DRAFT_447185</name>
</gene>
<keyword evidence="13" id="KW-0325">Glycoprotein</keyword>
<dbReference type="InterPro" id="IPR036037">
    <property type="entry name" value="MYSc_Myo17"/>
</dbReference>
<dbReference type="PROSITE" id="PS51456">
    <property type="entry name" value="MYOSIN_MOTOR"/>
    <property type="match status" value="1"/>
</dbReference>
<evidence type="ECO:0000256" key="2">
    <source>
        <dbReference type="ARBA" id="ARBA00012543"/>
    </source>
</evidence>
<dbReference type="GO" id="GO:0005886">
    <property type="term" value="C:plasma membrane"/>
    <property type="evidence" value="ECO:0007669"/>
    <property type="project" value="UniProtKB-SubCell"/>
</dbReference>
<dbReference type="Gene3D" id="1.20.120.720">
    <property type="entry name" value="Myosin VI head, motor domain, U50 subdomain"/>
    <property type="match status" value="1"/>
</dbReference>
<dbReference type="GO" id="GO:0006031">
    <property type="term" value="P:chitin biosynthetic process"/>
    <property type="evidence" value="ECO:0007669"/>
    <property type="project" value="TreeGrafter"/>
</dbReference>
<evidence type="ECO:0000256" key="14">
    <source>
        <dbReference type="ARBA" id="ARBA00023203"/>
    </source>
</evidence>
<reference evidence="20 21" key="1">
    <citation type="submission" date="2016-07" db="EMBL/GenBank/DDBJ databases">
        <title>Pervasive Adenine N6-methylation of Active Genes in Fungi.</title>
        <authorList>
            <consortium name="DOE Joint Genome Institute"/>
            <person name="Mondo S.J."/>
            <person name="Dannebaum R.O."/>
            <person name="Kuo R.C."/>
            <person name="Labutti K."/>
            <person name="Haridas S."/>
            <person name="Kuo A."/>
            <person name="Salamov A."/>
            <person name="Ahrendt S.R."/>
            <person name="Lipzen A."/>
            <person name="Sullivan W."/>
            <person name="Andreopoulos W.B."/>
            <person name="Clum A."/>
            <person name="Lindquist E."/>
            <person name="Daum C."/>
            <person name="Ramamoorthy G.K."/>
            <person name="Gryganskyi A."/>
            <person name="Culley D."/>
            <person name="Magnuson J.K."/>
            <person name="James T.Y."/>
            <person name="O'Malley M.A."/>
            <person name="Stajich J.E."/>
            <person name="Spatafora J.W."/>
            <person name="Visel A."/>
            <person name="Grigoriev I.V."/>
        </authorList>
    </citation>
    <scope>NUCLEOTIDE SEQUENCE [LARGE SCALE GENOMIC DNA]</scope>
    <source>
        <strain evidence="20 21">NRRL 1336</strain>
    </source>
</reference>
<dbReference type="SMART" id="SM01117">
    <property type="entry name" value="Cyt-b5"/>
    <property type="match status" value="2"/>
</dbReference>
<dbReference type="GO" id="GO:0016459">
    <property type="term" value="C:myosin complex"/>
    <property type="evidence" value="ECO:0007669"/>
    <property type="project" value="UniProtKB-KW"/>
</dbReference>
<comment type="caution">
    <text evidence="20">The sequence shown here is derived from an EMBL/GenBank/DDBJ whole genome shotgun (WGS) entry which is preliminary data.</text>
</comment>
<feature type="transmembrane region" description="Helical" evidence="17">
    <location>
        <begin position="987"/>
        <end position="1004"/>
    </location>
</feature>
<dbReference type="Pfam" id="PF08766">
    <property type="entry name" value="DEK_C"/>
    <property type="match status" value="1"/>
</dbReference>
<keyword evidence="7 15" id="KW-0547">Nucleotide-binding</keyword>
<dbReference type="GO" id="GO:0003774">
    <property type="term" value="F:cytoskeletal motor activity"/>
    <property type="evidence" value="ECO:0007669"/>
    <property type="project" value="UniProtKB-UniRule"/>
</dbReference>
<keyword evidence="5" id="KW-0808">Transferase</keyword>